<keyword evidence="3" id="KW-1185">Reference proteome</keyword>
<dbReference type="EMBL" id="AWUE01018969">
    <property type="protein sequence ID" value="OMO77290.1"/>
    <property type="molecule type" value="Genomic_DNA"/>
</dbReference>
<dbReference type="InterPro" id="IPR005162">
    <property type="entry name" value="Retrotrans_gag_dom"/>
</dbReference>
<protein>
    <submittedName>
        <fullName evidence="2">Retrotransposon gag protein</fullName>
    </submittedName>
</protein>
<feature type="domain" description="Retrotransposon gag" evidence="1">
    <location>
        <begin position="197"/>
        <end position="284"/>
    </location>
</feature>
<dbReference type="PANTHER" id="PTHR33223">
    <property type="entry name" value="CCHC-TYPE DOMAIN-CONTAINING PROTEIN"/>
    <property type="match status" value="1"/>
</dbReference>
<dbReference type="Proteomes" id="UP000187203">
    <property type="component" value="Unassembled WGS sequence"/>
</dbReference>
<evidence type="ECO:0000259" key="1">
    <source>
        <dbReference type="Pfam" id="PF03732"/>
    </source>
</evidence>
<dbReference type="Pfam" id="PF03732">
    <property type="entry name" value="Retrotrans_gag"/>
    <property type="match status" value="1"/>
</dbReference>
<proteinExistence type="predicted"/>
<dbReference type="OrthoDB" id="1002091at2759"/>
<accession>A0A1R3I3Y5</accession>
<dbReference type="PANTHER" id="PTHR33223:SF8">
    <property type="entry name" value="OS04G0172440 PROTEIN"/>
    <property type="match status" value="1"/>
</dbReference>
<organism evidence="2 3">
    <name type="scientific">Corchorus olitorius</name>
    <dbReference type="NCBI Taxonomy" id="93759"/>
    <lineage>
        <taxon>Eukaryota</taxon>
        <taxon>Viridiplantae</taxon>
        <taxon>Streptophyta</taxon>
        <taxon>Embryophyta</taxon>
        <taxon>Tracheophyta</taxon>
        <taxon>Spermatophyta</taxon>
        <taxon>Magnoliopsida</taxon>
        <taxon>eudicotyledons</taxon>
        <taxon>Gunneridae</taxon>
        <taxon>Pentapetalae</taxon>
        <taxon>rosids</taxon>
        <taxon>malvids</taxon>
        <taxon>Malvales</taxon>
        <taxon>Malvaceae</taxon>
        <taxon>Grewioideae</taxon>
        <taxon>Apeibeae</taxon>
        <taxon>Corchorus</taxon>
    </lineage>
</organism>
<comment type="caution">
    <text evidence="2">The sequence shown here is derived from an EMBL/GenBank/DDBJ whole genome shotgun (WGS) entry which is preliminary data.</text>
</comment>
<evidence type="ECO:0000313" key="2">
    <source>
        <dbReference type="EMBL" id="OMO77290.1"/>
    </source>
</evidence>
<evidence type="ECO:0000313" key="3">
    <source>
        <dbReference type="Proteomes" id="UP000187203"/>
    </source>
</evidence>
<reference evidence="3" key="1">
    <citation type="submission" date="2013-09" db="EMBL/GenBank/DDBJ databases">
        <title>Corchorus olitorius genome sequencing.</title>
        <authorList>
            <person name="Alam M."/>
            <person name="Haque M.S."/>
            <person name="Islam M.S."/>
            <person name="Emdad E.M."/>
            <person name="Islam M.M."/>
            <person name="Ahmed B."/>
            <person name="Halim A."/>
            <person name="Hossen Q.M.M."/>
            <person name="Hossain M.Z."/>
            <person name="Ahmed R."/>
            <person name="Khan M.M."/>
            <person name="Islam R."/>
            <person name="Rashid M.M."/>
            <person name="Khan S.A."/>
            <person name="Rahman M.S."/>
            <person name="Alam M."/>
            <person name="Yahiya A.S."/>
            <person name="Khan M.S."/>
            <person name="Azam M.S."/>
            <person name="Haque T."/>
            <person name="Lashkar M.Z.H."/>
            <person name="Akhand A.I."/>
            <person name="Morshed G."/>
            <person name="Roy S."/>
            <person name="Uddin K.S."/>
            <person name="Rabeya T."/>
            <person name="Hossain A.S."/>
            <person name="Chowdhury A."/>
            <person name="Snigdha A.R."/>
            <person name="Mortoza M.S."/>
            <person name="Matin S.A."/>
            <person name="Hoque S.M.E."/>
            <person name="Islam M.K."/>
            <person name="Roy D.K."/>
            <person name="Haider R."/>
            <person name="Moosa M.M."/>
            <person name="Elias S.M."/>
            <person name="Hasan A.M."/>
            <person name="Jahan S."/>
            <person name="Shafiuddin M."/>
            <person name="Mahmood N."/>
            <person name="Shommy N.S."/>
        </authorList>
    </citation>
    <scope>NUCLEOTIDE SEQUENCE [LARGE SCALE GENOMIC DNA]</scope>
    <source>
        <strain evidence="3">cv. O-4</strain>
    </source>
</reference>
<gene>
    <name evidence="2" type="ORF">COLO4_25238</name>
</gene>
<dbReference type="AlphaFoldDB" id="A0A1R3I3Y5"/>
<sequence length="360" mass="41162">MDRFEKATDEMKDQMSKMMEMMAKFVKEKGKETLEVSESETTHVYPPGFEPKLGLPSGLEHNTISSMLPQCTFQPSGSYSFVPQSSPLYGFQQPRLASSSKPIVISAKEKGNGLGNAGDQQVLNNINEKLQELEGISTYGSVDVFELTLVEGLVVPPKFKVPEFEKYDATKCPREHLISYTRKMATYKDNEKMMIHIFQYSLTGSAGKWYNRLDRHHIRSWQDLGKAFITQFKHMSELVPDRWSLQAMERNLTEIITEYDQRWRDAASQVIPAISDKEQAMLFINTFKPPYYGYLLSGMTKDFVDLVVLGEMIDISIKNGKLEGGESASTKKNQWTKKKEGEVQATFNRSNQYLRPYLAY</sequence>
<name>A0A1R3I3Y5_9ROSI</name>